<dbReference type="GO" id="GO:0005829">
    <property type="term" value="C:cytosol"/>
    <property type="evidence" value="ECO:0007669"/>
    <property type="project" value="TreeGrafter"/>
</dbReference>
<dbReference type="PROSITE" id="PS51194">
    <property type="entry name" value="HELICASE_CTER"/>
    <property type="match status" value="1"/>
</dbReference>
<dbReference type="GO" id="GO:0003676">
    <property type="term" value="F:nucleic acid binding"/>
    <property type="evidence" value="ECO:0007669"/>
    <property type="project" value="InterPro"/>
</dbReference>
<feature type="region of interest" description="Disordered" evidence="7">
    <location>
        <begin position="15"/>
        <end position="43"/>
    </location>
</feature>
<evidence type="ECO:0000313" key="11">
    <source>
        <dbReference type="EMBL" id="OQR69393.1"/>
    </source>
</evidence>
<sequence length="453" mass="51306">MLDYDDYLFEDELEAGSKDSGLASPQEDEFDHQSRTAGGKSDLAATKTITPVERLSQSMSVKKEMLDFNSFGLRPELVRALQTRHYTRPAPAQVTGLPVALSGCDLLLQSKEGSGKTAVYCLSTLQAMKFGNRIEILVIVPTRELAVQVAREFQEFSEFLPECRVHSLYGGLGAIRDRIILQHKLPNIIVGTPGRLLALLKGSQLNLRGVTHFIVDECDKLLYPGPGGMSHEVRELLDACPEDRQVMMFTGTINRDEAERERRFLKLMHCPRLLLVEDPSELVLTGVSQFRVTLDAEARKNRKLLELLDRINYNQVVLFVNTIERCQALCDLLNEKGLLCIPFHSGMSQIERLRNFNMFRNFDRRILVATDLMGRGIDYEFVTCIINYDVPWTAEIYLHRVGRTGRMERQGIAVSLCVTDNKSDDVNTLLMVERRYLILVPELPDDLDTGILL</sequence>
<evidence type="ECO:0000256" key="7">
    <source>
        <dbReference type="SAM" id="MobiDB-lite"/>
    </source>
</evidence>
<dbReference type="PANTHER" id="PTHR47959">
    <property type="entry name" value="ATP-DEPENDENT RNA HELICASE RHLE-RELATED"/>
    <property type="match status" value="1"/>
</dbReference>
<evidence type="ECO:0000313" key="12">
    <source>
        <dbReference type="Proteomes" id="UP000192247"/>
    </source>
</evidence>
<keyword evidence="2" id="KW-0547">Nucleotide-binding</keyword>
<keyword evidence="12" id="KW-1185">Reference proteome</keyword>
<accession>A0A1V9X7P3</accession>
<dbReference type="EMBL" id="MNPL01021241">
    <property type="protein sequence ID" value="OQR69393.1"/>
    <property type="molecule type" value="Genomic_DNA"/>
</dbReference>
<evidence type="ECO:0000256" key="4">
    <source>
        <dbReference type="ARBA" id="ARBA00022806"/>
    </source>
</evidence>
<dbReference type="InterPro" id="IPR014001">
    <property type="entry name" value="Helicase_ATP-bd"/>
</dbReference>
<evidence type="ECO:0000259" key="9">
    <source>
        <dbReference type="PROSITE" id="PS51194"/>
    </source>
</evidence>
<dbReference type="STRING" id="418985.A0A1V9X7P3"/>
<dbReference type="Gene3D" id="3.40.50.300">
    <property type="entry name" value="P-loop containing nucleotide triphosphate hydrolases"/>
    <property type="match status" value="2"/>
</dbReference>
<evidence type="ECO:0000256" key="3">
    <source>
        <dbReference type="ARBA" id="ARBA00022801"/>
    </source>
</evidence>
<dbReference type="CDD" id="cd18787">
    <property type="entry name" value="SF2_C_DEAD"/>
    <property type="match status" value="1"/>
</dbReference>
<gene>
    <name evidence="11" type="ORF">BIW11_12287</name>
</gene>
<keyword evidence="3" id="KW-0378">Hydrolase</keyword>
<evidence type="ECO:0000256" key="6">
    <source>
        <dbReference type="PROSITE-ProRule" id="PRU00552"/>
    </source>
</evidence>
<dbReference type="PANTHER" id="PTHR47959:SF1">
    <property type="entry name" value="ATP-DEPENDENT RNA HELICASE DBPA"/>
    <property type="match status" value="1"/>
</dbReference>
<name>A0A1V9X7P3_9ACAR</name>
<evidence type="ECO:0000259" key="8">
    <source>
        <dbReference type="PROSITE" id="PS51192"/>
    </source>
</evidence>
<feature type="domain" description="Helicase ATP-binding" evidence="8">
    <location>
        <begin position="97"/>
        <end position="271"/>
    </location>
</feature>
<evidence type="ECO:0000256" key="5">
    <source>
        <dbReference type="ARBA" id="ARBA00022840"/>
    </source>
</evidence>
<dbReference type="InterPro" id="IPR014014">
    <property type="entry name" value="RNA_helicase_DEAD_Q_motif"/>
</dbReference>
<dbReference type="Pfam" id="PF00271">
    <property type="entry name" value="Helicase_C"/>
    <property type="match status" value="1"/>
</dbReference>
<keyword evidence="4 11" id="KW-0347">Helicase</keyword>
<dbReference type="AlphaFoldDB" id="A0A1V9X7P3"/>
<protein>
    <recommendedName>
        <fullName evidence="1">RNA helicase</fullName>
        <ecNumber evidence="1">3.6.4.13</ecNumber>
    </recommendedName>
</protein>
<dbReference type="OrthoDB" id="10429410at2759"/>
<dbReference type="InterPro" id="IPR027417">
    <property type="entry name" value="P-loop_NTPase"/>
</dbReference>
<organism evidence="11 12">
    <name type="scientific">Tropilaelaps mercedesae</name>
    <dbReference type="NCBI Taxonomy" id="418985"/>
    <lineage>
        <taxon>Eukaryota</taxon>
        <taxon>Metazoa</taxon>
        <taxon>Ecdysozoa</taxon>
        <taxon>Arthropoda</taxon>
        <taxon>Chelicerata</taxon>
        <taxon>Arachnida</taxon>
        <taxon>Acari</taxon>
        <taxon>Parasitiformes</taxon>
        <taxon>Mesostigmata</taxon>
        <taxon>Gamasina</taxon>
        <taxon>Dermanyssoidea</taxon>
        <taxon>Laelapidae</taxon>
        <taxon>Tropilaelaps</taxon>
    </lineage>
</organism>
<evidence type="ECO:0000256" key="2">
    <source>
        <dbReference type="ARBA" id="ARBA00022741"/>
    </source>
</evidence>
<dbReference type="PROSITE" id="PS51195">
    <property type="entry name" value="Q_MOTIF"/>
    <property type="match status" value="1"/>
</dbReference>
<dbReference type="Pfam" id="PF00270">
    <property type="entry name" value="DEAD"/>
    <property type="match status" value="1"/>
</dbReference>
<feature type="domain" description="Helicase C-terminal" evidence="9">
    <location>
        <begin position="303"/>
        <end position="451"/>
    </location>
</feature>
<keyword evidence="5" id="KW-0067">ATP-binding</keyword>
<dbReference type="Proteomes" id="UP000192247">
    <property type="component" value="Unassembled WGS sequence"/>
</dbReference>
<dbReference type="InterPro" id="IPR050079">
    <property type="entry name" value="DEAD_box_RNA_helicase"/>
</dbReference>
<dbReference type="EC" id="3.6.4.13" evidence="1"/>
<dbReference type="InterPro" id="IPR011545">
    <property type="entry name" value="DEAD/DEAH_box_helicase_dom"/>
</dbReference>
<dbReference type="SMART" id="SM00487">
    <property type="entry name" value="DEXDc"/>
    <property type="match status" value="1"/>
</dbReference>
<dbReference type="InterPro" id="IPR001650">
    <property type="entry name" value="Helicase_C-like"/>
</dbReference>
<dbReference type="SUPFAM" id="SSF52540">
    <property type="entry name" value="P-loop containing nucleoside triphosphate hydrolases"/>
    <property type="match status" value="1"/>
</dbReference>
<comment type="caution">
    <text evidence="11">The sequence shown here is derived from an EMBL/GenBank/DDBJ whole genome shotgun (WGS) entry which is preliminary data.</text>
</comment>
<feature type="short sequence motif" description="Q motif" evidence="6">
    <location>
        <begin position="66"/>
        <end position="94"/>
    </location>
</feature>
<dbReference type="GO" id="GO:0003724">
    <property type="term" value="F:RNA helicase activity"/>
    <property type="evidence" value="ECO:0007669"/>
    <property type="project" value="UniProtKB-EC"/>
</dbReference>
<evidence type="ECO:0000259" key="10">
    <source>
        <dbReference type="PROSITE" id="PS51195"/>
    </source>
</evidence>
<dbReference type="PROSITE" id="PS51192">
    <property type="entry name" value="HELICASE_ATP_BIND_1"/>
    <property type="match status" value="1"/>
</dbReference>
<dbReference type="GO" id="GO:0016787">
    <property type="term" value="F:hydrolase activity"/>
    <property type="evidence" value="ECO:0007669"/>
    <property type="project" value="UniProtKB-KW"/>
</dbReference>
<reference evidence="11 12" key="1">
    <citation type="journal article" date="2017" name="Gigascience">
        <title>Draft genome of the honey bee ectoparasitic mite, Tropilaelaps mercedesae, is shaped by the parasitic life history.</title>
        <authorList>
            <person name="Dong X."/>
            <person name="Armstrong S.D."/>
            <person name="Xia D."/>
            <person name="Makepeace B.L."/>
            <person name="Darby A.C."/>
            <person name="Kadowaki T."/>
        </authorList>
    </citation>
    <scope>NUCLEOTIDE SEQUENCE [LARGE SCALE GENOMIC DNA]</scope>
    <source>
        <strain evidence="11">Wuxi-XJTLU</strain>
    </source>
</reference>
<dbReference type="SMART" id="SM00490">
    <property type="entry name" value="HELICc"/>
    <property type="match status" value="1"/>
</dbReference>
<evidence type="ECO:0000256" key="1">
    <source>
        <dbReference type="ARBA" id="ARBA00012552"/>
    </source>
</evidence>
<feature type="domain" description="DEAD-box RNA helicase Q" evidence="10">
    <location>
        <begin position="66"/>
        <end position="94"/>
    </location>
</feature>
<dbReference type="InParanoid" id="A0A1V9X7P3"/>
<proteinExistence type="predicted"/>
<dbReference type="GO" id="GO:0005524">
    <property type="term" value="F:ATP binding"/>
    <property type="evidence" value="ECO:0007669"/>
    <property type="project" value="UniProtKB-KW"/>
</dbReference>